<accession>A0ABT9WKT0</accession>
<evidence type="ECO:0000313" key="2">
    <source>
        <dbReference type="Proteomes" id="UP001233836"/>
    </source>
</evidence>
<gene>
    <name evidence="1" type="ORF">J2T19_005286</name>
</gene>
<evidence type="ECO:0000313" key="1">
    <source>
        <dbReference type="EMBL" id="MDQ0173780.1"/>
    </source>
</evidence>
<reference evidence="1 2" key="1">
    <citation type="submission" date="2023-07" db="EMBL/GenBank/DDBJ databases">
        <title>Sorghum-associated microbial communities from plants grown in Nebraska, USA.</title>
        <authorList>
            <person name="Schachtman D."/>
        </authorList>
    </citation>
    <scope>NUCLEOTIDE SEQUENCE [LARGE SCALE GENOMIC DNA]</scope>
    <source>
        <strain evidence="1 2">DS1314</strain>
    </source>
</reference>
<protein>
    <submittedName>
        <fullName evidence="1">Uncharacterized protein</fullName>
    </submittedName>
</protein>
<name>A0ABT9WKT0_9BACL</name>
<organism evidence="1 2">
    <name type="scientific">Paenibacillus tundrae</name>
    <dbReference type="NCBI Taxonomy" id="528187"/>
    <lineage>
        <taxon>Bacteria</taxon>
        <taxon>Bacillati</taxon>
        <taxon>Bacillota</taxon>
        <taxon>Bacilli</taxon>
        <taxon>Bacillales</taxon>
        <taxon>Paenibacillaceae</taxon>
        <taxon>Paenibacillus</taxon>
    </lineage>
</organism>
<keyword evidence="2" id="KW-1185">Reference proteome</keyword>
<sequence length="39" mass="4234">MLCSESGWGKVYRRCGTVASRAVQHVAGGLLIRITLKCL</sequence>
<dbReference type="EMBL" id="JAUSTI010000024">
    <property type="protein sequence ID" value="MDQ0173780.1"/>
    <property type="molecule type" value="Genomic_DNA"/>
</dbReference>
<dbReference type="Proteomes" id="UP001233836">
    <property type="component" value="Unassembled WGS sequence"/>
</dbReference>
<comment type="caution">
    <text evidence="1">The sequence shown here is derived from an EMBL/GenBank/DDBJ whole genome shotgun (WGS) entry which is preliminary data.</text>
</comment>
<proteinExistence type="predicted"/>